<protein>
    <submittedName>
        <fullName evidence="1">Uncharacterized protein</fullName>
    </submittedName>
</protein>
<reference evidence="1" key="2">
    <citation type="journal article" date="2023" name="IMA Fungus">
        <title>Comparative genomic study of the Penicillium genus elucidates a diverse pangenome and 15 lateral gene transfer events.</title>
        <authorList>
            <person name="Petersen C."/>
            <person name="Sorensen T."/>
            <person name="Nielsen M.R."/>
            <person name="Sondergaard T.E."/>
            <person name="Sorensen J.L."/>
            <person name="Fitzpatrick D.A."/>
            <person name="Frisvad J.C."/>
            <person name="Nielsen K.L."/>
        </authorList>
    </citation>
    <scope>NUCLEOTIDE SEQUENCE</scope>
    <source>
        <strain evidence="1">IBT 29677</strain>
    </source>
</reference>
<reference evidence="1" key="1">
    <citation type="submission" date="2022-12" db="EMBL/GenBank/DDBJ databases">
        <authorList>
            <person name="Petersen C."/>
        </authorList>
    </citation>
    <scope>NUCLEOTIDE SEQUENCE</scope>
    <source>
        <strain evidence="1">IBT 29677</strain>
    </source>
</reference>
<evidence type="ECO:0000313" key="2">
    <source>
        <dbReference type="Proteomes" id="UP001147747"/>
    </source>
</evidence>
<dbReference type="AlphaFoldDB" id="A0A9W9W3U8"/>
<organism evidence="1 2">
    <name type="scientific">Penicillium cosmopolitanum</name>
    <dbReference type="NCBI Taxonomy" id="1131564"/>
    <lineage>
        <taxon>Eukaryota</taxon>
        <taxon>Fungi</taxon>
        <taxon>Dikarya</taxon>
        <taxon>Ascomycota</taxon>
        <taxon>Pezizomycotina</taxon>
        <taxon>Eurotiomycetes</taxon>
        <taxon>Eurotiomycetidae</taxon>
        <taxon>Eurotiales</taxon>
        <taxon>Aspergillaceae</taxon>
        <taxon>Penicillium</taxon>
    </lineage>
</organism>
<comment type="caution">
    <text evidence="1">The sequence shown here is derived from an EMBL/GenBank/DDBJ whole genome shotgun (WGS) entry which is preliminary data.</text>
</comment>
<evidence type="ECO:0000313" key="1">
    <source>
        <dbReference type="EMBL" id="KAJ5398106.1"/>
    </source>
</evidence>
<dbReference type="GeneID" id="81369836"/>
<gene>
    <name evidence="1" type="ORF">N7509_006219</name>
</gene>
<sequence>MMLLPVEVESEVGKLEIDWKIWILSTKLESLDIQAEDESLLQAPGKDIGVSESLETEVFIIGGGNAYVNTQKSA</sequence>
<proteinExistence type="predicted"/>
<dbReference type="RefSeq" id="XP_056490158.1">
    <property type="nucleotide sequence ID" value="XM_056630856.1"/>
</dbReference>
<keyword evidence="2" id="KW-1185">Reference proteome</keyword>
<name>A0A9W9W3U8_9EURO</name>
<accession>A0A9W9W3U8</accession>
<dbReference type="Proteomes" id="UP001147747">
    <property type="component" value="Unassembled WGS sequence"/>
</dbReference>
<dbReference type="EMBL" id="JAPZBU010000006">
    <property type="protein sequence ID" value="KAJ5398106.1"/>
    <property type="molecule type" value="Genomic_DNA"/>
</dbReference>